<accession>A0ABQ5NAQ5</accession>
<evidence type="ECO:0000256" key="2">
    <source>
        <dbReference type="ARBA" id="ARBA00009142"/>
    </source>
</evidence>
<dbReference type="RefSeq" id="WP_264851572.1">
    <property type="nucleotide sequence ID" value="NZ_BRXR01000001.1"/>
</dbReference>
<dbReference type="InterPro" id="IPR002781">
    <property type="entry name" value="TM_pro_TauE-like"/>
</dbReference>
<evidence type="ECO:0000256" key="6">
    <source>
        <dbReference type="ARBA" id="ARBA00022989"/>
    </source>
</evidence>
<evidence type="ECO:0000313" key="9">
    <source>
        <dbReference type="EMBL" id="GLC32269.1"/>
    </source>
</evidence>
<feature type="transmembrane region" description="Helical" evidence="8">
    <location>
        <begin position="136"/>
        <end position="164"/>
    </location>
</feature>
<comment type="caution">
    <text evidence="9">The sequence shown here is derived from an EMBL/GenBank/DDBJ whole genome shotgun (WGS) entry which is preliminary data.</text>
</comment>
<evidence type="ECO:0000256" key="3">
    <source>
        <dbReference type="ARBA" id="ARBA00022448"/>
    </source>
</evidence>
<dbReference type="Proteomes" id="UP001208567">
    <property type="component" value="Unassembled WGS sequence"/>
</dbReference>
<dbReference type="EMBL" id="BRXR01000001">
    <property type="protein sequence ID" value="GLC32269.1"/>
    <property type="molecule type" value="Genomic_DNA"/>
</dbReference>
<feature type="transmembrane region" description="Helical" evidence="8">
    <location>
        <begin position="201"/>
        <end position="217"/>
    </location>
</feature>
<evidence type="ECO:0000256" key="4">
    <source>
        <dbReference type="ARBA" id="ARBA00022475"/>
    </source>
</evidence>
<keyword evidence="4 8" id="KW-1003">Cell membrane</keyword>
<feature type="transmembrane region" description="Helical" evidence="8">
    <location>
        <begin position="229"/>
        <end position="250"/>
    </location>
</feature>
<name>A0ABQ5NAQ5_9CLOT</name>
<protein>
    <recommendedName>
        <fullName evidence="8">Probable membrane transporter protein</fullName>
    </recommendedName>
</protein>
<organism evidence="9 10">
    <name type="scientific">Clostridium omnivorum</name>
    <dbReference type="NCBI Taxonomy" id="1604902"/>
    <lineage>
        <taxon>Bacteria</taxon>
        <taxon>Bacillati</taxon>
        <taxon>Bacillota</taxon>
        <taxon>Clostridia</taxon>
        <taxon>Eubacteriales</taxon>
        <taxon>Clostridiaceae</taxon>
        <taxon>Clostridium</taxon>
    </lineage>
</organism>
<gene>
    <name evidence="9" type="ORF">bsdE14_36790</name>
</gene>
<proteinExistence type="inferred from homology"/>
<keyword evidence="7 8" id="KW-0472">Membrane</keyword>
<comment type="subcellular location">
    <subcellularLocation>
        <location evidence="1 8">Cell membrane</location>
        <topology evidence="1 8">Multi-pass membrane protein</topology>
    </subcellularLocation>
</comment>
<sequence>MLMKILFLCGAGFLAALVDSIAGGGGLISVPAYLLAGVPPYYSLGTNKFSSTAGSFTSSIKFATSGKVDFKILKFAIPFTLIGAVLGVNTVLMIDQTFLYTLVLILVLFVGIYSFFSKSIGMEDKFQGINAKNIALAIILAFALGFYDGFFGPGTGSFLIFGLISIFHFDFVKASGNAKVLNFVSNITALIMFAINHKIDYALGIPVAIFMILGARIGTKLALNKGAKLIKPIFITMSLGVAIKMLYSMLT</sequence>
<reference evidence="9 10" key="1">
    <citation type="journal article" date="2024" name="Int. J. Syst. Evol. Microbiol.">
        <title>Clostridium omnivorum sp. nov., isolated from anoxic soil under the treatment of reductive soil disinfestation.</title>
        <authorList>
            <person name="Ueki A."/>
            <person name="Tonouchi A."/>
            <person name="Kaku N."/>
            <person name="Honma S."/>
            <person name="Ueki K."/>
        </authorList>
    </citation>
    <scope>NUCLEOTIDE SEQUENCE [LARGE SCALE GENOMIC DNA]</scope>
    <source>
        <strain evidence="9 10">E14</strain>
    </source>
</reference>
<evidence type="ECO:0000313" key="10">
    <source>
        <dbReference type="Proteomes" id="UP001208567"/>
    </source>
</evidence>
<dbReference type="PANTHER" id="PTHR30269:SF0">
    <property type="entry name" value="MEMBRANE TRANSPORTER PROTEIN YFCA-RELATED"/>
    <property type="match status" value="1"/>
</dbReference>
<comment type="similarity">
    <text evidence="2 8">Belongs to the 4-toluene sulfonate uptake permease (TSUP) (TC 2.A.102) family.</text>
</comment>
<feature type="transmembrane region" description="Helical" evidence="8">
    <location>
        <begin position="72"/>
        <end position="91"/>
    </location>
</feature>
<dbReference type="Pfam" id="PF01925">
    <property type="entry name" value="TauE"/>
    <property type="match status" value="1"/>
</dbReference>
<evidence type="ECO:0000256" key="5">
    <source>
        <dbReference type="ARBA" id="ARBA00022692"/>
    </source>
</evidence>
<evidence type="ECO:0000256" key="8">
    <source>
        <dbReference type="RuleBase" id="RU363041"/>
    </source>
</evidence>
<keyword evidence="6 8" id="KW-1133">Transmembrane helix</keyword>
<keyword evidence="10" id="KW-1185">Reference proteome</keyword>
<keyword evidence="3" id="KW-0813">Transport</keyword>
<dbReference type="PANTHER" id="PTHR30269">
    <property type="entry name" value="TRANSMEMBRANE PROTEIN YFCA"/>
    <property type="match status" value="1"/>
</dbReference>
<feature type="transmembrane region" description="Helical" evidence="8">
    <location>
        <begin position="98"/>
        <end position="116"/>
    </location>
</feature>
<evidence type="ECO:0000256" key="1">
    <source>
        <dbReference type="ARBA" id="ARBA00004651"/>
    </source>
</evidence>
<evidence type="ECO:0000256" key="7">
    <source>
        <dbReference type="ARBA" id="ARBA00023136"/>
    </source>
</evidence>
<dbReference type="InterPro" id="IPR052017">
    <property type="entry name" value="TSUP"/>
</dbReference>
<keyword evidence="5 8" id="KW-0812">Transmembrane</keyword>